<evidence type="ECO:0000313" key="3">
    <source>
        <dbReference type="EMBL" id="MBW76854.1"/>
    </source>
</evidence>
<keyword evidence="2" id="KW-0812">Transmembrane</keyword>
<accession>A0A2M4DGZ7</accession>
<feature type="region of interest" description="Disordered" evidence="1">
    <location>
        <begin position="35"/>
        <end position="74"/>
    </location>
</feature>
<feature type="compositionally biased region" description="Polar residues" evidence="1">
    <location>
        <begin position="52"/>
        <end position="66"/>
    </location>
</feature>
<protein>
    <submittedName>
        <fullName evidence="3">Putative secreted protein</fullName>
    </submittedName>
</protein>
<sequence>MSHHYITFKVAAAAAAAPLMLNVITFSPKMGMHRPKALRLRRRSDTDLAPTEWSNRSNRCPSTRVQSGEAEPAH</sequence>
<proteinExistence type="predicted"/>
<reference evidence="3" key="1">
    <citation type="submission" date="2018-01" db="EMBL/GenBank/DDBJ databases">
        <title>An insight into the sialome of Amazonian anophelines.</title>
        <authorList>
            <person name="Ribeiro J.M."/>
            <person name="Scarpassa V."/>
            <person name="Calvo E."/>
        </authorList>
    </citation>
    <scope>NUCLEOTIDE SEQUENCE</scope>
</reference>
<dbReference type="AlphaFoldDB" id="A0A2M4DGZ7"/>
<name>A0A2M4DGZ7_ANODA</name>
<feature type="transmembrane region" description="Helical" evidence="2">
    <location>
        <begin position="6"/>
        <end position="26"/>
    </location>
</feature>
<keyword evidence="2" id="KW-1133">Transmembrane helix</keyword>
<keyword evidence="2" id="KW-0472">Membrane</keyword>
<evidence type="ECO:0000256" key="1">
    <source>
        <dbReference type="SAM" id="MobiDB-lite"/>
    </source>
</evidence>
<organism evidence="3">
    <name type="scientific">Anopheles darlingi</name>
    <name type="common">Mosquito</name>
    <dbReference type="NCBI Taxonomy" id="43151"/>
    <lineage>
        <taxon>Eukaryota</taxon>
        <taxon>Metazoa</taxon>
        <taxon>Ecdysozoa</taxon>
        <taxon>Arthropoda</taxon>
        <taxon>Hexapoda</taxon>
        <taxon>Insecta</taxon>
        <taxon>Pterygota</taxon>
        <taxon>Neoptera</taxon>
        <taxon>Endopterygota</taxon>
        <taxon>Diptera</taxon>
        <taxon>Nematocera</taxon>
        <taxon>Culicoidea</taxon>
        <taxon>Culicidae</taxon>
        <taxon>Anophelinae</taxon>
        <taxon>Anopheles</taxon>
    </lineage>
</organism>
<evidence type="ECO:0000256" key="2">
    <source>
        <dbReference type="SAM" id="Phobius"/>
    </source>
</evidence>
<dbReference type="EMBL" id="GGFL01012676">
    <property type="protein sequence ID" value="MBW76854.1"/>
    <property type="molecule type" value="Transcribed_RNA"/>
</dbReference>